<protein>
    <submittedName>
        <fullName evidence="6">Methionine aminotransferase</fullName>
    </submittedName>
</protein>
<accession>A0ABV6FMH8</accession>
<dbReference type="PANTHER" id="PTHR43807">
    <property type="entry name" value="FI04487P"/>
    <property type="match status" value="1"/>
</dbReference>
<feature type="domain" description="Aminotransferase class I/classII large" evidence="5">
    <location>
        <begin position="27"/>
        <end position="376"/>
    </location>
</feature>
<name>A0ABV6FMH8_9BACT</name>
<evidence type="ECO:0000256" key="1">
    <source>
        <dbReference type="ARBA" id="ARBA00001933"/>
    </source>
</evidence>
<dbReference type="InterPro" id="IPR015424">
    <property type="entry name" value="PyrdxlP-dep_Trfase"/>
</dbReference>
<dbReference type="NCBIfam" id="NF009079">
    <property type="entry name" value="PRK12414.1"/>
    <property type="match status" value="1"/>
</dbReference>
<dbReference type="NCBIfam" id="NF006569">
    <property type="entry name" value="PRK09082.1"/>
    <property type="match status" value="1"/>
</dbReference>
<evidence type="ECO:0000313" key="7">
    <source>
        <dbReference type="Proteomes" id="UP001589797"/>
    </source>
</evidence>
<evidence type="ECO:0000259" key="5">
    <source>
        <dbReference type="Pfam" id="PF00155"/>
    </source>
</evidence>
<dbReference type="EMBL" id="JBHLWI010000001">
    <property type="protein sequence ID" value="MFC0261063.1"/>
    <property type="molecule type" value="Genomic_DNA"/>
</dbReference>
<keyword evidence="7" id="KW-1185">Reference proteome</keyword>
<dbReference type="InterPro" id="IPR015422">
    <property type="entry name" value="PyrdxlP-dep_Trfase_small"/>
</dbReference>
<keyword evidence="4" id="KW-0663">Pyridoxal phosphate</keyword>
<reference evidence="6 7" key="1">
    <citation type="submission" date="2024-09" db="EMBL/GenBank/DDBJ databases">
        <authorList>
            <person name="Sun Q."/>
            <person name="Mori K."/>
        </authorList>
    </citation>
    <scope>NUCLEOTIDE SEQUENCE [LARGE SCALE GENOMIC DNA]</scope>
    <source>
        <strain evidence="6 7">CCM 7650</strain>
    </source>
</reference>
<evidence type="ECO:0000313" key="6">
    <source>
        <dbReference type="EMBL" id="MFC0261063.1"/>
    </source>
</evidence>
<sequence>MALLSKLPHIGTTIFTVMSKLATDHHAINLSQGFPGFDCYPYLQDLVSEYMRKGYNQYAPMSGVPILKNRLAEKTENLYDVSFDPETEITIVSGATEAIFAAVTAVVRRGDEVILLEPAYDSYAPAIELNGGVPVYVSLNLPDFSVDWQKVKDAITDKTRLIMINTPHNPCGYVWTQNDLDILAELIEDEDIYLISDEVYEHITFDNRNHLPLFTHPVLKEKTFTCGSFGKTFHITGWKIGYCLAPKKLSTEFRKIHQFLTFSTSTPMQYALADFMKEPSRYLFLNEFYQKKRDLFCEGLKQTPFRFSPTQGSFFQVVEYGHLSSEKDFDLAVRLTKEIGVASIPISAFYHDQKDHKLLRFCFAKDDEVLEEALGQLSKATF</sequence>
<dbReference type="InterPro" id="IPR015421">
    <property type="entry name" value="PyrdxlP-dep_Trfase_major"/>
</dbReference>
<dbReference type="InterPro" id="IPR051326">
    <property type="entry name" value="Kynurenine-oxoglutarate_AT"/>
</dbReference>
<dbReference type="SUPFAM" id="SSF53383">
    <property type="entry name" value="PLP-dependent transferases"/>
    <property type="match status" value="1"/>
</dbReference>
<proteinExistence type="predicted"/>
<comment type="caution">
    <text evidence="6">The sequence shown here is derived from an EMBL/GenBank/DDBJ whole genome shotgun (WGS) entry which is preliminary data.</text>
</comment>
<comment type="cofactor">
    <cofactor evidence="1">
        <name>pyridoxal 5'-phosphate</name>
        <dbReference type="ChEBI" id="CHEBI:597326"/>
    </cofactor>
</comment>
<gene>
    <name evidence="6" type="ORF">ACFFIP_00100</name>
</gene>
<keyword evidence="2 6" id="KW-0032">Aminotransferase</keyword>
<evidence type="ECO:0000256" key="4">
    <source>
        <dbReference type="ARBA" id="ARBA00022898"/>
    </source>
</evidence>
<dbReference type="Pfam" id="PF00155">
    <property type="entry name" value="Aminotran_1_2"/>
    <property type="match status" value="1"/>
</dbReference>
<organism evidence="6 7">
    <name type="scientific">Fontibacter flavus</name>
    <dbReference type="NCBI Taxonomy" id="654838"/>
    <lineage>
        <taxon>Bacteria</taxon>
        <taxon>Pseudomonadati</taxon>
        <taxon>Bacteroidota</taxon>
        <taxon>Cytophagia</taxon>
        <taxon>Cytophagales</taxon>
        <taxon>Cyclobacteriaceae</taxon>
        <taxon>Fontibacter</taxon>
    </lineage>
</organism>
<evidence type="ECO:0000256" key="2">
    <source>
        <dbReference type="ARBA" id="ARBA00022576"/>
    </source>
</evidence>
<evidence type="ECO:0000256" key="3">
    <source>
        <dbReference type="ARBA" id="ARBA00022679"/>
    </source>
</evidence>
<dbReference type="GO" id="GO:0008483">
    <property type="term" value="F:transaminase activity"/>
    <property type="evidence" value="ECO:0007669"/>
    <property type="project" value="UniProtKB-KW"/>
</dbReference>
<dbReference type="RefSeq" id="WP_382385519.1">
    <property type="nucleotide sequence ID" value="NZ_JBHLWI010000001.1"/>
</dbReference>
<dbReference type="InterPro" id="IPR004839">
    <property type="entry name" value="Aminotransferase_I/II_large"/>
</dbReference>
<keyword evidence="3" id="KW-0808">Transferase</keyword>
<dbReference type="Proteomes" id="UP001589797">
    <property type="component" value="Unassembled WGS sequence"/>
</dbReference>
<dbReference type="Gene3D" id="3.90.1150.10">
    <property type="entry name" value="Aspartate Aminotransferase, domain 1"/>
    <property type="match status" value="1"/>
</dbReference>
<dbReference type="Gene3D" id="3.40.640.10">
    <property type="entry name" value="Type I PLP-dependent aspartate aminotransferase-like (Major domain)"/>
    <property type="match status" value="1"/>
</dbReference>
<dbReference type="CDD" id="cd00609">
    <property type="entry name" value="AAT_like"/>
    <property type="match status" value="1"/>
</dbReference>
<dbReference type="PANTHER" id="PTHR43807:SF20">
    <property type="entry name" value="FI04487P"/>
    <property type="match status" value="1"/>
</dbReference>